<accession>A0ABR2HMM3</accession>
<keyword evidence="3" id="KW-1185">Reference proteome</keyword>
<keyword evidence="1" id="KW-0472">Membrane</keyword>
<feature type="transmembrane region" description="Helical" evidence="1">
    <location>
        <begin position="100"/>
        <end position="120"/>
    </location>
</feature>
<dbReference type="Proteomes" id="UP001390339">
    <property type="component" value="Unassembled WGS sequence"/>
</dbReference>
<dbReference type="EMBL" id="JAPCWZ010000010">
    <property type="protein sequence ID" value="KAK8849129.1"/>
    <property type="molecule type" value="Genomic_DNA"/>
</dbReference>
<evidence type="ECO:0000313" key="2">
    <source>
        <dbReference type="EMBL" id="KAK8849129.1"/>
    </source>
</evidence>
<proteinExistence type="predicted"/>
<keyword evidence="1" id="KW-1133">Transmembrane helix</keyword>
<keyword evidence="1" id="KW-0812">Transmembrane</keyword>
<protein>
    <submittedName>
        <fullName evidence="2">Uncharacterized protein</fullName>
    </submittedName>
</protein>
<reference evidence="2 3" key="1">
    <citation type="journal article" date="2024" name="IMA Fungus">
        <title>Apiospora arundinis, a panoply of carbohydrate-active enzymes and secondary metabolites.</title>
        <authorList>
            <person name="Sorensen T."/>
            <person name="Petersen C."/>
            <person name="Muurmann A.T."/>
            <person name="Christiansen J.V."/>
            <person name="Brundto M.L."/>
            <person name="Overgaard C.K."/>
            <person name="Boysen A.T."/>
            <person name="Wollenberg R.D."/>
            <person name="Larsen T.O."/>
            <person name="Sorensen J.L."/>
            <person name="Nielsen K.L."/>
            <person name="Sondergaard T.E."/>
        </authorList>
    </citation>
    <scope>NUCLEOTIDE SEQUENCE [LARGE SCALE GENOMIC DNA]</scope>
    <source>
        <strain evidence="2 3">AAU 773</strain>
    </source>
</reference>
<organism evidence="2 3">
    <name type="scientific">Apiospora arundinis</name>
    <dbReference type="NCBI Taxonomy" id="335852"/>
    <lineage>
        <taxon>Eukaryota</taxon>
        <taxon>Fungi</taxon>
        <taxon>Dikarya</taxon>
        <taxon>Ascomycota</taxon>
        <taxon>Pezizomycotina</taxon>
        <taxon>Sordariomycetes</taxon>
        <taxon>Xylariomycetidae</taxon>
        <taxon>Amphisphaeriales</taxon>
        <taxon>Apiosporaceae</taxon>
        <taxon>Apiospora</taxon>
    </lineage>
</organism>
<feature type="transmembrane region" description="Helical" evidence="1">
    <location>
        <begin position="70"/>
        <end position="88"/>
    </location>
</feature>
<evidence type="ECO:0000313" key="3">
    <source>
        <dbReference type="Proteomes" id="UP001390339"/>
    </source>
</evidence>
<comment type="caution">
    <text evidence="2">The sequence shown here is derived from an EMBL/GenBank/DDBJ whole genome shotgun (WGS) entry which is preliminary data.</text>
</comment>
<feature type="transmembrane region" description="Helical" evidence="1">
    <location>
        <begin position="141"/>
        <end position="159"/>
    </location>
</feature>
<sequence length="195" mass="20858">MSAFPQELPPRPGAGAAPGYGAYNAGAAPTAAGGGSWKDRNCPNMRTCWAFSWGAYNLATSDKAQLVRRLCMWAILLARTAMSVWGIVRNALGGHIVSVVIYSILGVLGFFFIAWCLATIGEARGRRKVLGIMVGRMHFDIFLAIFAIIHVGILIGAAFTALGLGISWLVMWAAIFAVAWIASWPPEPEGQAYGV</sequence>
<evidence type="ECO:0000256" key="1">
    <source>
        <dbReference type="SAM" id="Phobius"/>
    </source>
</evidence>
<gene>
    <name evidence="2" type="ORF">PGQ11_015609</name>
</gene>
<feature type="transmembrane region" description="Helical" evidence="1">
    <location>
        <begin position="165"/>
        <end position="184"/>
    </location>
</feature>
<name>A0ABR2HMM3_9PEZI</name>